<dbReference type="PIRSF" id="PIRSF016184">
    <property type="entry name" value="PhzC_PhzF"/>
    <property type="match status" value="1"/>
</dbReference>
<evidence type="ECO:0000256" key="1">
    <source>
        <dbReference type="ARBA" id="ARBA00008270"/>
    </source>
</evidence>
<dbReference type="GO" id="GO:0005737">
    <property type="term" value="C:cytoplasm"/>
    <property type="evidence" value="ECO:0007669"/>
    <property type="project" value="TreeGrafter"/>
</dbReference>
<comment type="caution">
    <text evidence="4">The sequence shown here is derived from an EMBL/GenBank/DDBJ whole genome shotgun (WGS) entry which is preliminary data.</text>
</comment>
<dbReference type="SUPFAM" id="SSF54506">
    <property type="entry name" value="Diaminopimelate epimerase-like"/>
    <property type="match status" value="1"/>
</dbReference>
<keyword evidence="5" id="KW-1185">Reference proteome</keyword>
<dbReference type="Pfam" id="PF02567">
    <property type="entry name" value="PhzC-PhzF"/>
    <property type="match status" value="1"/>
</dbReference>
<evidence type="ECO:0000313" key="5">
    <source>
        <dbReference type="Proteomes" id="UP001152519"/>
    </source>
</evidence>
<dbReference type="PANTHER" id="PTHR13774">
    <property type="entry name" value="PHENAZINE BIOSYNTHESIS PROTEIN"/>
    <property type="match status" value="1"/>
</dbReference>
<dbReference type="NCBIfam" id="TIGR00654">
    <property type="entry name" value="PhzF_family"/>
    <property type="match status" value="1"/>
</dbReference>
<evidence type="ECO:0000256" key="2">
    <source>
        <dbReference type="ARBA" id="ARBA00023235"/>
    </source>
</evidence>
<name>A0A9W4E081_9ACTN</name>
<sequence length="305" mass="31331">MAHPTDPQAAQATAGTASRDAGVLHYTAFSASPAGGNRAGVVLDAAGLDDARMLAVAAEVGYSETAFVTPGPSGEGPRSFAVRFFSPKAEVDFCGHALVATAVALAERLGAGAFVFHSQVGAVPATVAVQDGVAKATLTSVDPRVKEVAPGDLQEALAALGWKPAELDEALPPRIAFAGNDHLVLAAATRERLADLDYDVDRLLALMVRLRLTTVQLVWRESATVFHARDPFPVGGVVEDAATGAAAAAFGGYARALGLVPPSAALTIHQGHDMGRPSLLEVRLHAGDPRVRVSGAATRITPPAS</sequence>
<gene>
    <name evidence="4" type="ORF">SCOCK_80224</name>
</gene>
<dbReference type="AlphaFoldDB" id="A0A9W4E081"/>
<dbReference type="PANTHER" id="PTHR13774:SF39">
    <property type="entry name" value="BIOSYNTHESIS PROTEIN, PUTATIVE-RELATED"/>
    <property type="match status" value="1"/>
</dbReference>
<dbReference type="Gene3D" id="3.10.310.10">
    <property type="entry name" value="Diaminopimelate Epimerase, Chain A, domain 1"/>
    <property type="match status" value="2"/>
</dbReference>
<protein>
    <submittedName>
        <fullName evidence="4">PhzF family phenazine biosynthesis isomerase</fullName>
    </submittedName>
</protein>
<proteinExistence type="inferred from homology"/>
<reference evidence="4" key="1">
    <citation type="submission" date="2021-05" db="EMBL/GenBank/DDBJ databases">
        <authorList>
            <person name="Arsene-Ploetze F."/>
        </authorList>
    </citation>
    <scope>NUCLEOTIDE SEQUENCE</scope>
    <source>
        <strain evidence="4">DSM 42138</strain>
    </source>
</reference>
<evidence type="ECO:0000256" key="3">
    <source>
        <dbReference type="PIRSR" id="PIRSR016184-1"/>
    </source>
</evidence>
<comment type="similarity">
    <text evidence="1">Belongs to the PhzF family.</text>
</comment>
<dbReference type="EMBL" id="CAJSLV010000114">
    <property type="protein sequence ID" value="CAG6399069.1"/>
    <property type="molecule type" value="Genomic_DNA"/>
</dbReference>
<dbReference type="Proteomes" id="UP001152519">
    <property type="component" value="Unassembled WGS sequence"/>
</dbReference>
<accession>A0A9W4E081</accession>
<organism evidence="4 5">
    <name type="scientific">Actinacidiphila cocklensis</name>
    <dbReference type="NCBI Taxonomy" id="887465"/>
    <lineage>
        <taxon>Bacteria</taxon>
        <taxon>Bacillati</taxon>
        <taxon>Actinomycetota</taxon>
        <taxon>Actinomycetes</taxon>
        <taxon>Kitasatosporales</taxon>
        <taxon>Streptomycetaceae</taxon>
        <taxon>Actinacidiphila</taxon>
    </lineage>
</organism>
<keyword evidence="2 4" id="KW-0413">Isomerase</keyword>
<dbReference type="GO" id="GO:0016853">
    <property type="term" value="F:isomerase activity"/>
    <property type="evidence" value="ECO:0007669"/>
    <property type="project" value="UniProtKB-KW"/>
</dbReference>
<evidence type="ECO:0000313" key="4">
    <source>
        <dbReference type="EMBL" id="CAG6399069.1"/>
    </source>
</evidence>
<dbReference type="RefSeq" id="WP_251501303.1">
    <property type="nucleotide sequence ID" value="NZ_CAJSLV010000114.1"/>
</dbReference>
<dbReference type="InterPro" id="IPR003719">
    <property type="entry name" value="Phenazine_PhzF-like"/>
</dbReference>
<feature type="active site" evidence="3">
    <location>
        <position position="64"/>
    </location>
</feature>